<dbReference type="Proteomes" id="UP001295423">
    <property type="component" value="Unassembled WGS sequence"/>
</dbReference>
<dbReference type="AlphaFoldDB" id="A0AAD2G4U2"/>
<name>A0AAD2G4U2_9STRA</name>
<keyword evidence="2" id="KW-1185">Reference proteome</keyword>
<organism evidence="1 2">
    <name type="scientific">Cylindrotheca closterium</name>
    <dbReference type="NCBI Taxonomy" id="2856"/>
    <lineage>
        <taxon>Eukaryota</taxon>
        <taxon>Sar</taxon>
        <taxon>Stramenopiles</taxon>
        <taxon>Ochrophyta</taxon>
        <taxon>Bacillariophyta</taxon>
        <taxon>Bacillariophyceae</taxon>
        <taxon>Bacillariophycidae</taxon>
        <taxon>Bacillariales</taxon>
        <taxon>Bacillariaceae</taxon>
        <taxon>Cylindrotheca</taxon>
    </lineage>
</organism>
<evidence type="ECO:0000313" key="2">
    <source>
        <dbReference type="Proteomes" id="UP001295423"/>
    </source>
</evidence>
<sequence>MIPAPPPVSVATVVKFNLLMDEGGDFDAAAALLNDDKFEFITPKKSFMTKSDWLQGFPDVHKESPIFEPPAPGSHPLQVLRAGKKKLGPLTISLVETYELDEDGKIEKISVARA</sequence>
<evidence type="ECO:0000313" key="1">
    <source>
        <dbReference type="EMBL" id="CAJ1962276.1"/>
    </source>
</evidence>
<proteinExistence type="predicted"/>
<comment type="caution">
    <text evidence="1">The sequence shown here is derived from an EMBL/GenBank/DDBJ whole genome shotgun (WGS) entry which is preliminary data.</text>
</comment>
<gene>
    <name evidence="1" type="ORF">CYCCA115_LOCUS19606</name>
</gene>
<accession>A0AAD2G4U2</accession>
<dbReference type="EMBL" id="CAKOGP040002103">
    <property type="protein sequence ID" value="CAJ1962276.1"/>
    <property type="molecule type" value="Genomic_DNA"/>
</dbReference>
<protein>
    <recommendedName>
        <fullName evidence="3">SnoaL-like domain-containing protein</fullName>
    </recommendedName>
</protein>
<reference evidence="1" key="1">
    <citation type="submission" date="2023-08" db="EMBL/GenBank/DDBJ databases">
        <authorList>
            <person name="Audoor S."/>
            <person name="Bilcke G."/>
        </authorList>
    </citation>
    <scope>NUCLEOTIDE SEQUENCE</scope>
</reference>
<evidence type="ECO:0008006" key="3">
    <source>
        <dbReference type="Google" id="ProtNLM"/>
    </source>
</evidence>